<evidence type="ECO:0000313" key="1">
    <source>
        <dbReference type="EMBL" id="AOY88639.1"/>
    </source>
</evidence>
<dbReference type="KEGG" id="msq:BKP64_10915"/>
<gene>
    <name evidence="1" type="ORF">BKP64_10915</name>
</gene>
<accession>A0A1D9GM11</accession>
<protein>
    <submittedName>
        <fullName evidence="1">Uncharacterized protein</fullName>
    </submittedName>
</protein>
<reference evidence="1 2" key="1">
    <citation type="submission" date="2016-10" db="EMBL/GenBank/DDBJ databases">
        <title>Marinobacter salinus sp. nov., a moderately halophilic bacterium isolated from a tidal flat environment.</title>
        <authorList>
            <person name="Park S.-J."/>
        </authorList>
    </citation>
    <scope>NUCLEOTIDE SEQUENCE [LARGE SCALE GENOMIC DNA]</scope>
    <source>
        <strain evidence="1 2">Hb8</strain>
    </source>
</reference>
<dbReference type="AlphaFoldDB" id="A0A1D9GM11"/>
<evidence type="ECO:0000313" key="2">
    <source>
        <dbReference type="Proteomes" id="UP000177445"/>
    </source>
</evidence>
<sequence length="121" mass="13397">MIPFGPKAKLAGLAATVVAIGYAGWMARGWFEDSKDLAAMEAQQALAEEIRKDIGGISTQVEDRLGELRANERIIDRGVIREIQKPIYKRVCFEPELVRLLNDAQRGDTSKPDGEVSRDTP</sequence>
<name>A0A1D9GM11_9GAMM</name>
<dbReference type="OrthoDB" id="6372001at2"/>
<dbReference type="STRING" id="1874317.BKP64_10915"/>
<proteinExistence type="predicted"/>
<dbReference type="RefSeq" id="WP_070969751.1">
    <property type="nucleotide sequence ID" value="NZ_CP017715.1"/>
</dbReference>
<keyword evidence="2" id="KW-1185">Reference proteome</keyword>
<dbReference type="Proteomes" id="UP000177445">
    <property type="component" value="Chromosome"/>
</dbReference>
<organism evidence="1 2">
    <name type="scientific">Marinobacter salinus</name>
    <dbReference type="NCBI Taxonomy" id="1874317"/>
    <lineage>
        <taxon>Bacteria</taxon>
        <taxon>Pseudomonadati</taxon>
        <taxon>Pseudomonadota</taxon>
        <taxon>Gammaproteobacteria</taxon>
        <taxon>Pseudomonadales</taxon>
        <taxon>Marinobacteraceae</taxon>
        <taxon>Marinobacter</taxon>
    </lineage>
</organism>
<dbReference type="EMBL" id="CP017715">
    <property type="protein sequence ID" value="AOY88639.1"/>
    <property type="molecule type" value="Genomic_DNA"/>
</dbReference>